<protein>
    <submittedName>
        <fullName evidence="1">Unannotated protein</fullName>
    </submittedName>
</protein>
<dbReference type="EMBL" id="CAFBMY010000069">
    <property type="protein sequence ID" value="CAB4925046.1"/>
    <property type="molecule type" value="Genomic_DNA"/>
</dbReference>
<dbReference type="AlphaFoldDB" id="A0A6J7I2Y7"/>
<sequence>MISSKVNSFSSVSAKAFAPCGLCAASRMTVGFLKTTSHRPGEVTDAKPILTASRSSSWPPKKALTAAKAVAAFAP</sequence>
<name>A0A6J7I2Y7_9ZZZZ</name>
<evidence type="ECO:0000313" key="1">
    <source>
        <dbReference type="EMBL" id="CAB4925046.1"/>
    </source>
</evidence>
<organism evidence="1">
    <name type="scientific">freshwater metagenome</name>
    <dbReference type="NCBI Taxonomy" id="449393"/>
    <lineage>
        <taxon>unclassified sequences</taxon>
        <taxon>metagenomes</taxon>
        <taxon>ecological metagenomes</taxon>
    </lineage>
</organism>
<reference evidence="1" key="1">
    <citation type="submission" date="2020-05" db="EMBL/GenBank/DDBJ databases">
        <authorList>
            <person name="Chiriac C."/>
            <person name="Salcher M."/>
            <person name="Ghai R."/>
            <person name="Kavagutti S V."/>
        </authorList>
    </citation>
    <scope>NUCLEOTIDE SEQUENCE</scope>
</reference>
<proteinExistence type="predicted"/>
<gene>
    <name evidence="1" type="ORF">UFOPK3707_00555</name>
</gene>
<accession>A0A6J7I2Y7</accession>